<feature type="domain" description="Response regulatory" evidence="6">
    <location>
        <begin position="4"/>
        <end position="120"/>
    </location>
</feature>
<dbReference type="KEGG" id="sbu:SpiBuddy_0356"/>
<dbReference type="eggNOG" id="COG2207">
    <property type="taxonomic scope" value="Bacteria"/>
</dbReference>
<dbReference type="PROSITE" id="PS00041">
    <property type="entry name" value="HTH_ARAC_FAMILY_1"/>
    <property type="match status" value="1"/>
</dbReference>
<dbReference type="InterPro" id="IPR018062">
    <property type="entry name" value="HTH_AraC-typ_CS"/>
</dbReference>
<dbReference type="PANTHER" id="PTHR43280">
    <property type="entry name" value="ARAC-FAMILY TRANSCRIPTIONAL REGULATOR"/>
    <property type="match status" value="1"/>
</dbReference>
<dbReference type="InterPro" id="IPR011006">
    <property type="entry name" value="CheY-like_superfamily"/>
</dbReference>
<accession>F0RXR5</accession>
<keyword evidence="4" id="KW-0597">Phosphoprotein</keyword>
<dbReference type="STRING" id="158189.SpiBuddy_0356"/>
<dbReference type="PROSITE" id="PS50110">
    <property type="entry name" value="RESPONSE_REGULATORY"/>
    <property type="match status" value="1"/>
</dbReference>
<dbReference type="Pfam" id="PF00072">
    <property type="entry name" value="Response_reg"/>
    <property type="match status" value="1"/>
</dbReference>
<dbReference type="SMART" id="SM00448">
    <property type="entry name" value="REC"/>
    <property type="match status" value="1"/>
</dbReference>
<dbReference type="RefSeq" id="WP_013606045.1">
    <property type="nucleotide sequence ID" value="NC_015152.1"/>
</dbReference>
<evidence type="ECO:0000256" key="3">
    <source>
        <dbReference type="ARBA" id="ARBA00023163"/>
    </source>
</evidence>
<gene>
    <name evidence="7" type="ordered locus">SpiBuddy_0356</name>
</gene>
<organism evidence="7 8">
    <name type="scientific">Sphaerochaeta globosa (strain ATCC BAA-1886 / DSM 22777 / Buddy)</name>
    <name type="common">Spirochaeta sp. (strain Buddy)</name>
    <dbReference type="NCBI Taxonomy" id="158189"/>
    <lineage>
        <taxon>Bacteria</taxon>
        <taxon>Pseudomonadati</taxon>
        <taxon>Spirochaetota</taxon>
        <taxon>Spirochaetia</taxon>
        <taxon>Spirochaetales</taxon>
        <taxon>Sphaerochaetaceae</taxon>
        <taxon>Sphaerochaeta</taxon>
    </lineage>
</organism>
<dbReference type="AlphaFoldDB" id="F0RXR5"/>
<keyword evidence="3" id="KW-0804">Transcription</keyword>
<dbReference type="OrthoDB" id="9779069at2"/>
<dbReference type="InterPro" id="IPR001789">
    <property type="entry name" value="Sig_transdc_resp-reg_receiver"/>
</dbReference>
<feature type="modified residue" description="4-aspartylphosphate" evidence="4">
    <location>
        <position position="55"/>
    </location>
</feature>
<dbReference type="Gene3D" id="3.40.50.2300">
    <property type="match status" value="1"/>
</dbReference>
<dbReference type="PROSITE" id="PS01124">
    <property type="entry name" value="HTH_ARAC_FAMILY_2"/>
    <property type="match status" value="1"/>
</dbReference>
<dbReference type="InterPro" id="IPR020449">
    <property type="entry name" value="Tscrpt_reg_AraC-type_HTH"/>
</dbReference>
<dbReference type="eggNOG" id="COG4753">
    <property type="taxonomic scope" value="Bacteria"/>
</dbReference>
<dbReference type="InterPro" id="IPR018060">
    <property type="entry name" value="HTH_AraC"/>
</dbReference>
<feature type="domain" description="HTH araC/xylS-type" evidence="5">
    <location>
        <begin position="142"/>
        <end position="239"/>
    </location>
</feature>
<dbReference type="Pfam" id="PF12833">
    <property type="entry name" value="HTH_18"/>
    <property type="match status" value="1"/>
</dbReference>
<keyword evidence="1" id="KW-0805">Transcription regulation</keyword>
<dbReference type="Gene3D" id="1.10.10.60">
    <property type="entry name" value="Homeodomain-like"/>
    <property type="match status" value="2"/>
</dbReference>
<protein>
    <submittedName>
        <fullName evidence="7">Two component transcriptional regulator, AraC family</fullName>
    </submittedName>
</protein>
<evidence type="ECO:0000259" key="5">
    <source>
        <dbReference type="PROSITE" id="PS01124"/>
    </source>
</evidence>
<name>F0RXR5_SPHGB</name>
<evidence type="ECO:0000259" key="6">
    <source>
        <dbReference type="PROSITE" id="PS50110"/>
    </source>
</evidence>
<dbReference type="PANTHER" id="PTHR43280:SF10">
    <property type="entry name" value="REGULATORY PROTEIN POCR"/>
    <property type="match status" value="1"/>
</dbReference>
<dbReference type="Proteomes" id="UP000008466">
    <property type="component" value="Chromosome"/>
</dbReference>
<sequence length="247" mass="28135">MNHSVLIVDDEPSIRSGLSSYHWEAVGFSVAAALADGKQALAYVLSHPVDVVLCDIRMPVMDGLSFAKEVWERKLGLTIIFLTGFKDMEYIRLAMRYGCRDYLLKPTRFKQLEELFSHLKHELDQKQSDAGLTLSDDDAVIRTAKNYILTHLDSVSLESISSHLQLSPSYVSKVFKDRTSMHFSDYCQQERMNLAKRLLSDHRTQIQDIALQTGYSNAANFARAFKAQFGYAPTEYREQGMTHIDKN</sequence>
<dbReference type="GO" id="GO:0043565">
    <property type="term" value="F:sequence-specific DNA binding"/>
    <property type="evidence" value="ECO:0007669"/>
    <property type="project" value="InterPro"/>
</dbReference>
<dbReference type="SMART" id="SM00342">
    <property type="entry name" value="HTH_ARAC"/>
    <property type="match status" value="1"/>
</dbReference>
<dbReference type="PRINTS" id="PR00032">
    <property type="entry name" value="HTHARAC"/>
</dbReference>
<dbReference type="EMBL" id="CP002541">
    <property type="protein sequence ID" value="ADY12192.1"/>
    <property type="molecule type" value="Genomic_DNA"/>
</dbReference>
<dbReference type="GO" id="GO:0000160">
    <property type="term" value="P:phosphorelay signal transduction system"/>
    <property type="evidence" value="ECO:0007669"/>
    <property type="project" value="InterPro"/>
</dbReference>
<evidence type="ECO:0000256" key="1">
    <source>
        <dbReference type="ARBA" id="ARBA00023015"/>
    </source>
</evidence>
<reference evidence="8" key="1">
    <citation type="submission" date="2011-02" db="EMBL/GenBank/DDBJ databases">
        <title>Complete sequence of Spirochaeta sp. Buddy.</title>
        <authorList>
            <person name="Lucas S."/>
            <person name="Copeland A."/>
            <person name="Lapidus A."/>
            <person name="Cheng J.-F."/>
            <person name="Goodwin L."/>
            <person name="Pitluck S."/>
            <person name="Zeytun A."/>
            <person name="Detter J.C."/>
            <person name="Han C."/>
            <person name="Tapia R."/>
            <person name="Land M."/>
            <person name="Hauser L."/>
            <person name="Kyrpides N."/>
            <person name="Ivanova N."/>
            <person name="Mikhailova N."/>
            <person name="Pagani I."/>
            <person name="Ritalahti K.M."/>
            <person name="Loeffler F.E."/>
            <person name="Woyke T."/>
        </authorList>
    </citation>
    <scope>NUCLEOTIDE SEQUENCE [LARGE SCALE GENOMIC DNA]</scope>
    <source>
        <strain evidence="8">ATCC BAA-1886 / DSM 22777 / Buddy</strain>
    </source>
</reference>
<dbReference type="InterPro" id="IPR009057">
    <property type="entry name" value="Homeodomain-like_sf"/>
</dbReference>
<evidence type="ECO:0000313" key="8">
    <source>
        <dbReference type="Proteomes" id="UP000008466"/>
    </source>
</evidence>
<proteinExistence type="predicted"/>
<keyword evidence="2" id="KW-0238">DNA-binding</keyword>
<evidence type="ECO:0000256" key="4">
    <source>
        <dbReference type="PROSITE-ProRule" id="PRU00169"/>
    </source>
</evidence>
<dbReference type="CDD" id="cd17536">
    <property type="entry name" value="REC_YesN-like"/>
    <property type="match status" value="1"/>
</dbReference>
<evidence type="ECO:0000313" key="7">
    <source>
        <dbReference type="EMBL" id="ADY12192.1"/>
    </source>
</evidence>
<evidence type="ECO:0000256" key="2">
    <source>
        <dbReference type="ARBA" id="ARBA00023125"/>
    </source>
</evidence>
<dbReference type="HOGENOM" id="CLU_000445_5_1_12"/>
<keyword evidence="8" id="KW-1185">Reference proteome</keyword>
<dbReference type="GO" id="GO:0003700">
    <property type="term" value="F:DNA-binding transcription factor activity"/>
    <property type="evidence" value="ECO:0007669"/>
    <property type="project" value="InterPro"/>
</dbReference>
<dbReference type="SUPFAM" id="SSF52172">
    <property type="entry name" value="CheY-like"/>
    <property type="match status" value="1"/>
</dbReference>
<dbReference type="SUPFAM" id="SSF46689">
    <property type="entry name" value="Homeodomain-like"/>
    <property type="match status" value="2"/>
</dbReference>